<dbReference type="Pfam" id="PF16901">
    <property type="entry name" value="DAO_C"/>
    <property type="match status" value="1"/>
</dbReference>
<keyword evidence="14" id="KW-0732">Signal</keyword>
<evidence type="ECO:0000256" key="14">
    <source>
        <dbReference type="SAM" id="SignalP"/>
    </source>
</evidence>
<dbReference type="PANTHER" id="PTHR11985">
    <property type="entry name" value="GLYCEROL-3-PHOSPHATE DEHYDROGENASE"/>
    <property type="match status" value="1"/>
</dbReference>
<dbReference type="Gene3D" id="1.10.238.10">
    <property type="entry name" value="EF-hand"/>
    <property type="match status" value="1"/>
</dbReference>
<dbReference type="Gene3D" id="1.10.8.870">
    <property type="entry name" value="Alpha-glycerophosphate oxidase, cap domain"/>
    <property type="match status" value="1"/>
</dbReference>
<comment type="cofactor">
    <cofactor evidence="1 13">
        <name>FAD</name>
        <dbReference type="ChEBI" id="CHEBI:57692"/>
    </cofactor>
</comment>
<dbReference type="PROSITE" id="PS00978">
    <property type="entry name" value="FAD_G3PDH_2"/>
    <property type="match status" value="1"/>
</dbReference>
<organism evidence="16 17">
    <name type="scientific">Microctonus aethiopoides</name>
    <dbReference type="NCBI Taxonomy" id="144406"/>
    <lineage>
        <taxon>Eukaryota</taxon>
        <taxon>Metazoa</taxon>
        <taxon>Ecdysozoa</taxon>
        <taxon>Arthropoda</taxon>
        <taxon>Hexapoda</taxon>
        <taxon>Insecta</taxon>
        <taxon>Pterygota</taxon>
        <taxon>Neoptera</taxon>
        <taxon>Endopterygota</taxon>
        <taxon>Hymenoptera</taxon>
        <taxon>Apocrita</taxon>
        <taxon>Ichneumonoidea</taxon>
        <taxon>Braconidae</taxon>
        <taxon>Euphorinae</taxon>
        <taxon>Microctonus</taxon>
    </lineage>
</organism>
<keyword evidence="10" id="KW-0809">Transit peptide</keyword>
<sequence>MASLRLLAAGASAVGAGALSSYYLTSDNTVLADKALKIKRRQLPSREDQVKVLKTSDEYDVLIIGGGATGAGCALDACTRGLKTALIEGDDFASGTSSRSTKLIHGGVRYLQKAIMQADIEQYRMVKEALHERASMLHSAPHLTHPLPIMLPVYTWWQIPYYWFGIKMYDLVAGSKTVKSSYYLSKQNALELFPMLKGDKLTGAIVYYDGQQDDARMNLAIALTASRMGATVVNHVSVVNLLKGLDKDGKRVLVGAHVRDNLTGEEWDVKAKAIINATGPFTDSIRKMDDQTVPEICCPSSGVHIVLPGYYSPDQMGLLDPATSDGRVIFFLPWQKQTIAGTTDLPCQVTHNPKPTEDEIMFILQEVKNYLNPDVEVRRGDVLSAWSGIRPLVSDPNKPNTQSLARNHIVHVSDTKLVTIAGGKWTTYRAMAQEAVDAAIEACNLEPKCGCQTDGMKLEGAQGWSPTMYIRLVQDFGLECEVAQHLSNSYGDRAFPVAKMASLTGKRWPIIGKKIHPEFPYIDAEVRYGCREYARSAIDMIARRLRLAFLNVQAAQEALPAIIDIMAEELNWSAEEKKKQHKEASSFLANEMGQMVNRASRDKIPINLTKDEIQLYIKRFQIIDKDRKGYVSINDIRRGLKTLGIKLLENELHLLLSEIDLSYNGQMELQDYLQMMSAIKSGHVAYSRFARMAEMEEAEHEKDVLKKKISVERSGGGL</sequence>
<evidence type="ECO:0000313" key="17">
    <source>
        <dbReference type="Proteomes" id="UP001168990"/>
    </source>
</evidence>
<keyword evidence="8" id="KW-0274">FAD</keyword>
<dbReference type="GO" id="GO:0006072">
    <property type="term" value="P:glycerol-3-phosphate metabolic process"/>
    <property type="evidence" value="ECO:0007669"/>
    <property type="project" value="UniProtKB-UniRule"/>
</dbReference>
<dbReference type="EC" id="1.1.5.3" evidence="13"/>
<keyword evidence="17" id="KW-1185">Reference proteome</keyword>
<keyword evidence="11 13" id="KW-0560">Oxidoreductase</keyword>
<dbReference type="Pfam" id="PF13499">
    <property type="entry name" value="EF-hand_7"/>
    <property type="match status" value="1"/>
</dbReference>
<gene>
    <name evidence="16" type="ORF">PV328_002493</name>
</gene>
<dbReference type="Gene3D" id="3.30.9.10">
    <property type="entry name" value="D-Amino Acid Oxidase, subunit A, domain 2"/>
    <property type="match status" value="1"/>
</dbReference>
<accession>A0AA39F6E2</accession>
<evidence type="ECO:0000256" key="12">
    <source>
        <dbReference type="ARBA" id="ARBA00023128"/>
    </source>
</evidence>
<dbReference type="Gene3D" id="3.50.50.60">
    <property type="entry name" value="FAD/NAD(P)-binding domain"/>
    <property type="match status" value="1"/>
</dbReference>
<reference evidence="16" key="2">
    <citation type="submission" date="2023-03" db="EMBL/GenBank/DDBJ databases">
        <authorList>
            <person name="Inwood S.N."/>
            <person name="Skelly J.G."/>
            <person name="Guhlin J."/>
            <person name="Harrop T.W.R."/>
            <person name="Goldson S.G."/>
            <person name="Dearden P.K."/>
        </authorList>
    </citation>
    <scope>NUCLEOTIDE SEQUENCE</scope>
    <source>
        <strain evidence="16">Irish</strain>
        <tissue evidence="16">Whole body</tissue>
    </source>
</reference>
<keyword evidence="9" id="KW-0106">Calcium</keyword>
<evidence type="ECO:0000259" key="15">
    <source>
        <dbReference type="PROSITE" id="PS50222"/>
    </source>
</evidence>
<comment type="catalytic activity">
    <reaction evidence="13">
        <text>a quinone + sn-glycerol 3-phosphate = dihydroxyacetone phosphate + a quinol</text>
        <dbReference type="Rhea" id="RHEA:18977"/>
        <dbReference type="ChEBI" id="CHEBI:24646"/>
        <dbReference type="ChEBI" id="CHEBI:57597"/>
        <dbReference type="ChEBI" id="CHEBI:57642"/>
        <dbReference type="ChEBI" id="CHEBI:132124"/>
        <dbReference type="EC" id="1.1.5.3"/>
    </reaction>
</comment>
<dbReference type="EMBL" id="JAQQBS010001422">
    <property type="protein sequence ID" value="KAK0163799.1"/>
    <property type="molecule type" value="Genomic_DNA"/>
</dbReference>
<keyword evidence="12" id="KW-0496">Mitochondrion</keyword>
<name>A0AA39F6E2_9HYME</name>
<comment type="caution">
    <text evidence="16">The sequence shown here is derived from an EMBL/GenBank/DDBJ whole genome shotgun (WGS) entry which is preliminary data.</text>
</comment>
<dbReference type="InterPro" id="IPR011992">
    <property type="entry name" value="EF-hand-dom_pair"/>
</dbReference>
<protein>
    <recommendedName>
        <fullName evidence="13">Glycerol-3-phosphate dehydrogenase</fullName>
        <ecNumber evidence="13">1.1.5.3</ecNumber>
    </recommendedName>
</protein>
<evidence type="ECO:0000256" key="4">
    <source>
        <dbReference type="ARBA" id="ARBA00007330"/>
    </source>
</evidence>
<evidence type="ECO:0000256" key="10">
    <source>
        <dbReference type="ARBA" id="ARBA00022946"/>
    </source>
</evidence>
<feature type="signal peptide" evidence="14">
    <location>
        <begin position="1"/>
        <end position="18"/>
    </location>
</feature>
<comment type="similarity">
    <text evidence="4 13">Belongs to the FAD-dependent glycerol-3-phosphate dehydrogenase family.</text>
</comment>
<dbReference type="GO" id="GO:0005739">
    <property type="term" value="C:mitochondrion"/>
    <property type="evidence" value="ECO:0007669"/>
    <property type="project" value="UniProtKB-SubCell"/>
</dbReference>
<proteinExistence type="inferred from homology"/>
<evidence type="ECO:0000256" key="5">
    <source>
        <dbReference type="ARBA" id="ARBA00022630"/>
    </source>
</evidence>
<dbReference type="InterPro" id="IPR002048">
    <property type="entry name" value="EF_hand_dom"/>
</dbReference>
<feature type="chain" id="PRO_5041233382" description="Glycerol-3-phosphate dehydrogenase" evidence="14">
    <location>
        <begin position="19"/>
        <end position="718"/>
    </location>
</feature>
<dbReference type="FunFam" id="3.30.9.10:FF:000037">
    <property type="entry name" value="Glycerol-3-phosphate dehydrogenase"/>
    <property type="match status" value="1"/>
</dbReference>
<evidence type="ECO:0000256" key="2">
    <source>
        <dbReference type="ARBA" id="ARBA00004173"/>
    </source>
</evidence>
<dbReference type="InterPro" id="IPR036188">
    <property type="entry name" value="FAD/NAD-bd_sf"/>
</dbReference>
<evidence type="ECO:0000256" key="1">
    <source>
        <dbReference type="ARBA" id="ARBA00001974"/>
    </source>
</evidence>
<dbReference type="PROSITE" id="PS00977">
    <property type="entry name" value="FAD_G3PDH_1"/>
    <property type="match status" value="1"/>
</dbReference>
<keyword evidence="7" id="KW-0677">Repeat</keyword>
<evidence type="ECO:0000256" key="9">
    <source>
        <dbReference type="ARBA" id="ARBA00022837"/>
    </source>
</evidence>
<dbReference type="InterPro" id="IPR000447">
    <property type="entry name" value="G3P_DH_FAD-dep"/>
</dbReference>
<feature type="domain" description="EF-hand" evidence="15">
    <location>
        <begin position="611"/>
        <end position="646"/>
    </location>
</feature>
<keyword evidence="5 13" id="KW-0285">Flavoprotein</keyword>
<evidence type="ECO:0000256" key="13">
    <source>
        <dbReference type="RuleBase" id="RU361217"/>
    </source>
</evidence>
<evidence type="ECO:0000256" key="11">
    <source>
        <dbReference type="ARBA" id="ARBA00023002"/>
    </source>
</evidence>
<keyword evidence="6" id="KW-0479">Metal-binding</keyword>
<dbReference type="SUPFAM" id="SSF51905">
    <property type="entry name" value="FAD/NAD(P)-binding domain"/>
    <property type="match status" value="1"/>
</dbReference>
<dbReference type="Pfam" id="PF01266">
    <property type="entry name" value="DAO"/>
    <property type="match status" value="1"/>
</dbReference>
<dbReference type="FunFam" id="1.10.8.870:FF:000001">
    <property type="entry name" value="Glycerol-3-phosphate dehydrogenase"/>
    <property type="match status" value="1"/>
</dbReference>
<dbReference type="PRINTS" id="PR01001">
    <property type="entry name" value="FADG3PDH"/>
</dbReference>
<dbReference type="InterPro" id="IPR038299">
    <property type="entry name" value="DAO_C_sf"/>
</dbReference>
<reference evidence="16" key="1">
    <citation type="journal article" date="2023" name="bioRxiv">
        <title>Scaffold-level genome assemblies of two parasitoid biocontrol wasps reveal the parthenogenesis mechanism and an associated novel virus.</title>
        <authorList>
            <person name="Inwood S."/>
            <person name="Skelly J."/>
            <person name="Guhlin J."/>
            <person name="Harrop T."/>
            <person name="Goldson S."/>
            <person name="Dearden P."/>
        </authorList>
    </citation>
    <scope>NUCLEOTIDE SEQUENCE</scope>
    <source>
        <strain evidence="16">Irish</strain>
        <tissue evidence="16">Whole body</tissue>
    </source>
</reference>
<evidence type="ECO:0000256" key="8">
    <source>
        <dbReference type="ARBA" id="ARBA00022827"/>
    </source>
</evidence>
<dbReference type="SUPFAM" id="SSF54373">
    <property type="entry name" value="FAD-linked reductases, C-terminal domain"/>
    <property type="match status" value="1"/>
</dbReference>
<comment type="pathway">
    <text evidence="3">Polyol metabolism; glycerol degradation.</text>
</comment>
<evidence type="ECO:0000256" key="6">
    <source>
        <dbReference type="ARBA" id="ARBA00022723"/>
    </source>
</evidence>
<dbReference type="InterPro" id="IPR031656">
    <property type="entry name" value="DAO_C"/>
</dbReference>
<dbReference type="SUPFAM" id="SSF47473">
    <property type="entry name" value="EF-hand"/>
    <property type="match status" value="1"/>
</dbReference>
<dbReference type="InterPro" id="IPR006076">
    <property type="entry name" value="FAD-dep_OxRdtase"/>
</dbReference>
<dbReference type="PROSITE" id="PS50222">
    <property type="entry name" value="EF_HAND_2"/>
    <property type="match status" value="1"/>
</dbReference>
<dbReference type="AlphaFoldDB" id="A0AA39F6E2"/>
<evidence type="ECO:0000256" key="7">
    <source>
        <dbReference type="ARBA" id="ARBA00022737"/>
    </source>
</evidence>
<dbReference type="GO" id="GO:0005509">
    <property type="term" value="F:calcium ion binding"/>
    <property type="evidence" value="ECO:0007669"/>
    <property type="project" value="InterPro"/>
</dbReference>
<evidence type="ECO:0000256" key="3">
    <source>
        <dbReference type="ARBA" id="ARBA00004745"/>
    </source>
</evidence>
<dbReference type="Proteomes" id="UP001168990">
    <property type="component" value="Unassembled WGS sequence"/>
</dbReference>
<comment type="subcellular location">
    <subcellularLocation>
        <location evidence="2">Mitochondrion</location>
    </subcellularLocation>
</comment>
<dbReference type="GO" id="GO:0004368">
    <property type="term" value="F:glycerol-3-phosphate dehydrogenase (quinone) activity"/>
    <property type="evidence" value="ECO:0007669"/>
    <property type="project" value="UniProtKB-EC"/>
</dbReference>
<dbReference type="PANTHER" id="PTHR11985:SF15">
    <property type="entry name" value="GLYCEROL-3-PHOSPHATE DEHYDROGENASE, MITOCHONDRIAL"/>
    <property type="match status" value="1"/>
</dbReference>
<evidence type="ECO:0000313" key="16">
    <source>
        <dbReference type="EMBL" id="KAK0163799.1"/>
    </source>
</evidence>